<evidence type="ECO:0000313" key="2">
    <source>
        <dbReference type="Proteomes" id="UP000051790"/>
    </source>
</evidence>
<dbReference type="Proteomes" id="UP000051790">
    <property type="component" value="Unassembled WGS sequence"/>
</dbReference>
<proteinExistence type="predicted"/>
<keyword evidence="2" id="KW-1185">Reference proteome</keyword>
<dbReference type="RefSeq" id="WP_056964473.1">
    <property type="nucleotide sequence ID" value="NZ_AZEU01000226.1"/>
</dbReference>
<sequence length="70" mass="8470">MNTVYKHFANYFQTRACLDERQDEIRMLALLDQHNRIALAIIRDGKRFGLDHLSRVNRRRRLELREEASK</sequence>
<dbReference type="PATRIC" id="fig|1423769.4.peg.2018"/>
<accession>A0A0R1QCW9</accession>
<protein>
    <submittedName>
        <fullName evidence="1">Uncharacterized protein</fullName>
    </submittedName>
</protein>
<dbReference type="EMBL" id="AZEU01000226">
    <property type="protein sequence ID" value="KRL42559.1"/>
    <property type="molecule type" value="Genomic_DNA"/>
</dbReference>
<evidence type="ECO:0000313" key="1">
    <source>
        <dbReference type="EMBL" id="KRL42559.1"/>
    </source>
</evidence>
<reference evidence="1 2" key="1">
    <citation type="journal article" date="2015" name="Genome Announc.">
        <title>Expanding the biotechnology potential of lactobacilli through comparative genomics of 213 strains and associated genera.</title>
        <authorList>
            <person name="Sun Z."/>
            <person name="Harris H.M."/>
            <person name="McCann A."/>
            <person name="Guo C."/>
            <person name="Argimon S."/>
            <person name="Zhang W."/>
            <person name="Yang X."/>
            <person name="Jeffery I.B."/>
            <person name="Cooney J.C."/>
            <person name="Kagawa T.F."/>
            <person name="Liu W."/>
            <person name="Song Y."/>
            <person name="Salvetti E."/>
            <person name="Wrobel A."/>
            <person name="Rasinkangas P."/>
            <person name="Parkhill J."/>
            <person name="Rea M.C."/>
            <person name="O'Sullivan O."/>
            <person name="Ritari J."/>
            <person name="Douillard F.P."/>
            <person name="Paul Ross R."/>
            <person name="Yang R."/>
            <person name="Briner A.E."/>
            <person name="Felis G.E."/>
            <person name="de Vos W.M."/>
            <person name="Barrangou R."/>
            <person name="Klaenhammer T.R."/>
            <person name="Caufield P.W."/>
            <person name="Cui Y."/>
            <person name="Zhang H."/>
            <person name="O'Toole P.W."/>
        </authorList>
    </citation>
    <scope>NUCLEOTIDE SEQUENCE [LARGE SCALE GENOMIC DNA]</scope>
    <source>
        <strain evidence="1 2">DSM 13343</strain>
    </source>
</reference>
<comment type="caution">
    <text evidence="1">The sequence shown here is derived from an EMBL/GenBank/DDBJ whole genome shotgun (WGS) entry which is preliminary data.</text>
</comment>
<gene>
    <name evidence="1" type="ORF">FD01_GL001879</name>
</gene>
<dbReference type="AlphaFoldDB" id="A0A0R1QCW9"/>
<organism evidence="1 2">
    <name type="scientific">Lacticaseibacillus manihotivorans DSM 13343 = JCM 12514</name>
    <dbReference type="NCBI Taxonomy" id="1423769"/>
    <lineage>
        <taxon>Bacteria</taxon>
        <taxon>Bacillati</taxon>
        <taxon>Bacillota</taxon>
        <taxon>Bacilli</taxon>
        <taxon>Lactobacillales</taxon>
        <taxon>Lactobacillaceae</taxon>
        <taxon>Lacticaseibacillus</taxon>
    </lineage>
</organism>
<name>A0A0R1QCW9_9LACO</name>